<proteinExistence type="predicted"/>
<dbReference type="InterPro" id="IPR010539">
    <property type="entry name" value="BaxI_1-like"/>
</dbReference>
<feature type="transmembrane region" description="Helical" evidence="1">
    <location>
        <begin position="98"/>
        <end position="116"/>
    </location>
</feature>
<dbReference type="AlphaFoldDB" id="A0A975IM92"/>
<dbReference type="PANTHER" id="PTHR41282:SF1">
    <property type="entry name" value="CONSERVED TRANSMEMBRANE PROTEIN-RELATED"/>
    <property type="match status" value="1"/>
</dbReference>
<protein>
    <submittedName>
        <fullName evidence="2">Bax inhibitor-1/YccA family protein</fullName>
    </submittedName>
</protein>
<evidence type="ECO:0000313" key="2">
    <source>
        <dbReference type="EMBL" id="QTX03188.1"/>
    </source>
</evidence>
<keyword evidence="1" id="KW-0472">Membrane</keyword>
<feature type="transmembrane region" description="Helical" evidence="1">
    <location>
        <begin position="40"/>
        <end position="60"/>
    </location>
</feature>
<gene>
    <name evidence="2" type="ORF">LFWB_6250</name>
</gene>
<reference evidence="2" key="1">
    <citation type="submission" date="2020-06" db="EMBL/GenBank/DDBJ databases">
        <title>Complete genome sequence of Candidatus Phytoplasma luffae NCHU2019.</title>
        <authorList>
            <person name="Cho S.-T."/>
            <person name="Tan C.-M."/>
            <person name="Li J.-R."/>
            <person name="Chien Y.-Y."/>
            <person name="Chiu Y.-C."/>
            <person name="Yang J.-Y."/>
            <person name="Kuo C.-H."/>
        </authorList>
    </citation>
    <scope>NUCLEOTIDE SEQUENCE</scope>
    <source>
        <strain evidence="2">NCHU2019</strain>
    </source>
</reference>
<keyword evidence="1" id="KW-1133">Transmembrane helix</keyword>
<dbReference type="Proteomes" id="UP000672038">
    <property type="component" value="Chromosome"/>
</dbReference>
<name>A0A975IM92_LOWBP</name>
<dbReference type="PANTHER" id="PTHR41282">
    <property type="entry name" value="CONSERVED TRANSMEMBRANE PROTEIN-RELATED"/>
    <property type="match status" value="1"/>
</dbReference>
<evidence type="ECO:0000256" key="1">
    <source>
        <dbReference type="SAM" id="Phobius"/>
    </source>
</evidence>
<dbReference type="EMBL" id="CP054393">
    <property type="protein sequence ID" value="QTX03188.1"/>
    <property type="molecule type" value="Genomic_DNA"/>
</dbReference>
<feature type="transmembrane region" description="Helical" evidence="1">
    <location>
        <begin position="189"/>
        <end position="212"/>
    </location>
</feature>
<feature type="transmembrane region" description="Helical" evidence="1">
    <location>
        <begin position="122"/>
        <end position="142"/>
    </location>
</feature>
<feature type="transmembrane region" description="Helical" evidence="1">
    <location>
        <begin position="233"/>
        <end position="256"/>
    </location>
</feature>
<feature type="transmembrane region" description="Helical" evidence="1">
    <location>
        <begin position="163"/>
        <end position="183"/>
    </location>
</feature>
<dbReference type="KEGG" id="pluf:LFWB_6250"/>
<dbReference type="Pfam" id="PF12811">
    <property type="entry name" value="BaxI_1"/>
    <property type="match status" value="1"/>
</dbReference>
<feature type="transmembrane region" description="Helical" evidence="1">
    <location>
        <begin position="66"/>
        <end position="86"/>
    </location>
</feature>
<organism evidence="2 3">
    <name type="scientific">Loofah witches'-broom phytoplasma</name>
    <dbReference type="NCBI Taxonomy" id="35773"/>
    <lineage>
        <taxon>Bacteria</taxon>
        <taxon>Bacillati</taxon>
        <taxon>Mycoplasmatota</taxon>
        <taxon>Mollicutes</taxon>
        <taxon>Acholeplasmatales</taxon>
        <taxon>Acholeplasmataceae</taxon>
        <taxon>Candidatus Phytoplasma</taxon>
        <taxon>16SrVIII (Loofah witches'-broom group)</taxon>
    </lineage>
</organism>
<evidence type="ECO:0000313" key="3">
    <source>
        <dbReference type="Proteomes" id="UP000672038"/>
    </source>
</evidence>
<sequence length="261" mass="30243">MFQNKTRVSNTFERIKNDFYKSRASNVNIVSDDKLTRKGVALKTIILLLVVISCATFGTLKEINKTDIYLAFGFFCFIASTIFYYIGIFSVTLSKIFSFLYSITLGYGIGIFLNLLKGEYEVFFPIVFSSLLFTFLIFIFMSHLYYKGILLATYNFKKNMFRILIFVIISQMISLLLACFGNYTMENLIHQSVLTIPINIFLLIFTSLILILHFDYVEQMIFNGMPKKYEYQLSLGFASLLVSVFLRILITILSIVREKDR</sequence>
<keyword evidence="1" id="KW-0812">Transmembrane</keyword>
<dbReference type="RefSeq" id="WP_210954615.1">
    <property type="nucleotide sequence ID" value="NZ_CP054393.1"/>
</dbReference>
<keyword evidence="3" id="KW-1185">Reference proteome</keyword>
<accession>A0A975IM92</accession>